<comment type="caution">
    <text evidence="2">The sequence shown here is derived from an EMBL/GenBank/DDBJ whole genome shotgun (WGS) entry which is preliminary data.</text>
</comment>
<feature type="compositionally biased region" description="Low complexity" evidence="1">
    <location>
        <begin position="265"/>
        <end position="304"/>
    </location>
</feature>
<feature type="compositionally biased region" description="Gly residues" evidence="1">
    <location>
        <begin position="311"/>
        <end position="320"/>
    </location>
</feature>
<organism evidence="2 3">
    <name type="scientific">Pleuronectes platessa</name>
    <name type="common">European plaice</name>
    <dbReference type="NCBI Taxonomy" id="8262"/>
    <lineage>
        <taxon>Eukaryota</taxon>
        <taxon>Metazoa</taxon>
        <taxon>Chordata</taxon>
        <taxon>Craniata</taxon>
        <taxon>Vertebrata</taxon>
        <taxon>Euteleostomi</taxon>
        <taxon>Actinopterygii</taxon>
        <taxon>Neopterygii</taxon>
        <taxon>Teleostei</taxon>
        <taxon>Neoteleostei</taxon>
        <taxon>Acanthomorphata</taxon>
        <taxon>Carangaria</taxon>
        <taxon>Pleuronectiformes</taxon>
        <taxon>Pleuronectoidei</taxon>
        <taxon>Pleuronectidae</taxon>
        <taxon>Pleuronectes</taxon>
    </lineage>
</organism>
<reference evidence="2" key="1">
    <citation type="submission" date="2020-03" db="EMBL/GenBank/DDBJ databases">
        <authorList>
            <person name="Weist P."/>
        </authorList>
    </citation>
    <scope>NUCLEOTIDE SEQUENCE</scope>
</reference>
<dbReference type="EMBL" id="CADEAL010000411">
    <property type="protein sequence ID" value="CAB1419791.1"/>
    <property type="molecule type" value="Genomic_DNA"/>
</dbReference>
<sequence>MQKHLQCQYKPKNTKSLYSHADFLQPVVSKEEVPPEQQQWIPLVDQEDPEPPHIKEEQEEPWTNQEGEQLQPLEESDIKFTLTPFTVKSEEDEEKPHSSQLHQSQNEENRADGGKPEPARNSGPDGYLQPGPEHKTEDSSETDDSEDDWMETREPESAKRPISMTGRHWLMPLSLSVLSVDSVDPNPQLPADGAFHMNQAGRSRSATIVTAYLMKRHQLGFIEAYHRLKSVKQDVHLEKWGLDAEEKESPLTEVIKRTESGSRLSSATGKTTAGSGAARWPAKCSAATGADGASGSSSRLSTLPRPRPPCSGGGRQPSSV</sequence>
<protein>
    <submittedName>
        <fullName evidence="2">Uncharacterized protein</fullName>
    </submittedName>
</protein>
<feature type="compositionally biased region" description="Basic and acidic residues" evidence="1">
    <location>
        <begin position="105"/>
        <end position="118"/>
    </location>
</feature>
<feature type="compositionally biased region" description="Acidic residues" evidence="1">
    <location>
        <begin position="139"/>
        <end position="149"/>
    </location>
</feature>
<feature type="compositionally biased region" description="Basic and acidic residues" evidence="1">
    <location>
        <begin position="247"/>
        <end position="260"/>
    </location>
</feature>
<proteinExistence type="predicted"/>
<feature type="compositionally biased region" description="Basic and acidic residues" evidence="1">
    <location>
        <begin position="150"/>
        <end position="159"/>
    </location>
</feature>
<feature type="region of interest" description="Disordered" evidence="1">
    <location>
        <begin position="247"/>
        <end position="320"/>
    </location>
</feature>
<evidence type="ECO:0000313" key="2">
    <source>
        <dbReference type="EMBL" id="CAB1419791.1"/>
    </source>
</evidence>
<dbReference type="Gene3D" id="3.90.190.10">
    <property type="entry name" value="Protein tyrosine phosphatase superfamily"/>
    <property type="match status" value="1"/>
</dbReference>
<accession>A0A9N7YBM2</accession>
<dbReference type="SUPFAM" id="SSF52799">
    <property type="entry name" value="(Phosphotyrosine protein) phosphatases II"/>
    <property type="match status" value="1"/>
</dbReference>
<keyword evidence="3" id="KW-1185">Reference proteome</keyword>
<evidence type="ECO:0000256" key="1">
    <source>
        <dbReference type="SAM" id="MobiDB-lite"/>
    </source>
</evidence>
<gene>
    <name evidence="2" type="ORF">PLEPLA_LOCUS7642</name>
</gene>
<evidence type="ECO:0000313" key="3">
    <source>
        <dbReference type="Proteomes" id="UP001153269"/>
    </source>
</evidence>
<dbReference type="Proteomes" id="UP001153269">
    <property type="component" value="Unassembled WGS sequence"/>
</dbReference>
<name>A0A9N7YBM2_PLEPL</name>
<feature type="region of interest" description="Disordered" evidence="1">
    <location>
        <begin position="29"/>
        <end position="163"/>
    </location>
</feature>
<dbReference type="AlphaFoldDB" id="A0A9N7YBM2"/>
<dbReference type="InterPro" id="IPR029021">
    <property type="entry name" value="Prot-tyrosine_phosphatase-like"/>
</dbReference>